<feature type="active site" description="Nucleophile" evidence="3">
    <location>
        <position position="118"/>
    </location>
</feature>
<dbReference type="InterPro" id="IPR040921">
    <property type="entry name" value="Peptidase_S66C"/>
</dbReference>
<dbReference type="Gene3D" id="3.40.50.10740">
    <property type="entry name" value="Class I glutamine amidotransferase-like"/>
    <property type="match status" value="1"/>
</dbReference>
<dbReference type="SUPFAM" id="SSF52317">
    <property type="entry name" value="Class I glutamine amidotransferase-like"/>
    <property type="match status" value="1"/>
</dbReference>
<name>A0A2H0YRX7_9BACT</name>
<dbReference type="SUPFAM" id="SSF141986">
    <property type="entry name" value="LD-carboxypeptidase A C-terminal domain-like"/>
    <property type="match status" value="1"/>
</dbReference>
<comment type="similarity">
    <text evidence="1">Belongs to the peptidase S66 family.</text>
</comment>
<gene>
    <name evidence="6" type="ORF">COT25_04105</name>
</gene>
<dbReference type="PANTHER" id="PTHR30237">
    <property type="entry name" value="MURAMOYLTETRAPEPTIDE CARBOXYPEPTIDASE"/>
    <property type="match status" value="1"/>
</dbReference>
<accession>A0A2H0YRX7</accession>
<dbReference type="Pfam" id="PF17676">
    <property type="entry name" value="Peptidase_S66C"/>
    <property type="match status" value="1"/>
</dbReference>
<dbReference type="Pfam" id="PF02016">
    <property type="entry name" value="Peptidase_S66"/>
    <property type="match status" value="1"/>
</dbReference>
<proteinExistence type="inferred from homology"/>
<feature type="domain" description="LD-carboxypeptidase N-terminal" evidence="4">
    <location>
        <begin position="17"/>
        <end position="138"/>
    </location>
</feature>
<feature type="active site" description="Charge relay system" evidence="3">
    <location>
        <position position="307"/>
    </location>
</feature>
<keyword evidence="6" id="KW-0645">Protease</keyword>
<keyword evidence="6" id="KW-0121">Carboxypeptidase</keyword>
<evidence type="ECO:0000256" key="1">
    <source>
        <dbReference type="ARBA" id="ARBA00010233"/>
    </source>
</evidence>
<evidence type="ECO:0000313" key="6">
    <source>
        <dbReference type="EMBL" id="PIS41255.1"/>
    </source>
</evidence>
<evidence type="ECO:0000313" key="7">
    <source>
        <dbReference type="Proteomes" id="UP000228711"/>
    </source>
</evidence>
<dbReference type="EMBL" id="PEXV01000134">
    <property type="protein sequence ID" value="PIS41255.1"/>
    <property type="molecule type" value="Genomic_DNA"/>
</dbReference>
<feature type="domain" description="LD-carboxypeptidase C-terminal" evidence="5">
    <location>
        <begin position="207"/>
        <end position="318"/>
    </location>
</feature>
<dbReference type="GO" id="GO:0004180">
    <property type="term" value="F:carboxypeptidase activity"/>
    <property type="evidence" value="ECO:0007669"/>
    <property type="project" value="UniProtKB-KW"/>
</dbReference>
<sequence>MNFKKILPTKLGKNKLIGVIAPADPVAGVCQKDMIQRGYEYLKKKGFSVVEGKSVKELTQKHIAGSVSLRINDIHDFVKRKDIGCIMAFWGGFNTNQLLDHLDYDLIKANPKIFIGYSDVTALTTAITTKTGLVTFSGPGVISFAKPEPFEYTWNYFEKMCIEPQEKLTIKSSQDYADDLFFLRKDDNHRIKKRNDGVKIFNGGKAKGEVVAGNLQTLLVLNGTEYLPDLTRKILFVEEDETSTPAHIDRFICQCKQLGWFDKISGLVFGRFTEQSQFSPEDSFEDILKEHLSNVKFPVLYNADFGHSDPMITIPNGGICIINGECIVFERAVSIK</sequence>
<dbReference type="PIRSF" id="PIRSF028757">
    <property type="entry name" value="LD-carboxypeptidase"/>
    <property type="match status" value="1"/>
</dbReference>
<protein>
    <submittedName>
        <fullName evidence="6">LD-carboxypeptidase</fullName>
    </submittedName>
</protein>
<dbReference type="InterPro" id="IPR003507">
    <property type="entry name" value="S66_fam"/>
</dbReference>
<dbReference type="PANTHER" id="PTHR30237:SF6">
    <property type="entry name" value="CARBOXYPEPTIDASE YOCD-RELATED"/>
    <property type="match status" value="1"/>
</dbReference>
<dbReference type="CDD" id="cd07062">
    <property type="entry name" value="Peptidase_S66_mccF_like"/>
    <property type="match status" value="1"/>
</dbReference>
<evidence type="ECO:0000256" key="3">
    <source>
        <dbReference type="PIRSR" id="PIRSR028757-1"/>
    </source>
</evidence>
<dbReference type="InterPro" id="IPR029062">
    <property type="entry name" value="Class_I_gatase-like"/>
</dbReference>
<dbReference type="InterPro" id="IPR027461">
    <property type="entry name" value="Carboxypeptidase_A_C_sf"/>
</dbReference>
<dbReference type="InterPro" id="IPR027478">
    <property type="entry name" value="LdcA_N"/>
</dbReference>
<keyword evidence="2" id="KW-0378">Hydrolase</keyword>
<comment type="caution">
    <text evidence="6">The sequence shown here is derived from an EMBL/GenBank/DDBJ whole genome shotgun (WGS) entry which is preliminary data.</text>
</comment>
<evidence type="ECO:0000259" key="4">
    <source>
        <dbReference type="Pfam" id="PF02016"/>
    </source>
</evidence>
<dbReference type="Gene3D" id="3.50.30.60">
    <property type="entry name" value="LD-carboxypeptidase A C-terminal domain-like"/>
    <property type="match status" value="1"/>
</dbReference>
<dbReference type="InterPro" id="IPR040449">
    <property type="entry name" value="Peptidase_S66_N"/>
</dbReference>
<reference evidence="7" key="1">
    <citation type="submission" date="2017-09" db="EMBL/GenBank/DDBJ databases">
        <title>Depth-based differentiation of microbial function through sediment-hosted aquifers and enrichment of novel symbionts in the deep terrestrial subsurface.</title>
        <authorList>
            <person name="Probst A.J."/>
            <person name="Ladd B."/>
            <person name="Jarett J.K."/>
            <person name="Geller-Mcgrath D.E."/>
            <person name="Sieber C.M.K."/>
            <person name="Emerson J.B."/>
            <person name="Anantharaman K."/>
            <person name="Thomas B.C."/>
            <person name="Malmstrom R."/>
            <person name="Stieglmeier M."/>
            <person name="Klingl A."/>
            <person name="Woyke T."/>
            <person name="Ryan C.M."/>
            <person name="Banfield J.F."/>
        </authorList>
    </citation>
    <scope>NUCLEOTIDE SEQUENCE [LARGE SCALE GENOMIC DNA]</scope>
</reference>
<feature type="active site" description="Charge relay system" evidence="3">
    <location>
        <position position="238"/>
    </location>
</feature>
<evidence type="ECO:0000256" key="2">
    <source>
        <dbReference type="ARBA" id="ARBA00022801"/>
    </source>
</evidence>
<dbReference type="Proteomes" id="UP000228711">
    <property type="component" value="Unassembled WGS sequence"/>
</dbReference>
<evidence type="ECO:0000259" key="5">
    <source>
        <dbReference type="Pfam" id="PF17676"/>
    </source>
</evidence>
<dbReference type="AlphaFoldDB" id="A0A2H0YRX7"/>
<organism evidence="6 7">
    <name type="scientific">Candidatus Kerfeldbacteria bacterium CG08_land_8_20_14_0_20_42_7</name>
    <dbReference type="NCBI Taxonomy" id="2014245"/>
    <lineage>
        <taxon>Bacteria</taxon>
        <taxon>Candidatus Kerfeldiibacteriota</taxon>
    </lineage>
</organism>